<evidence type="ECO:0000259" key="7">
    <source>
        <dbReference type="Pfam" id="PF00916"/>
    </source>
</evidence>
<keyword evidence="2 6" id="KW-0812">Transmembrane</keyword>
<feature type="transmembrane region" description="Helical" evidence="6">
    <location>
        <begin position="345"/>
        <end position="363"/>
    </location>
</feature>
<dbReference type="GO" id="GO:0016020">
    <property type="term" value="C:membrane"/>
    <property type="evidence" value="ECO:0007669"/>
    <property type="project" value="UniProtKB-SubCell"/>
</dbReference>
<feature type="transmembrane region" description="Helical" evidence="6">
    <location>
        <begin position="183"/>
        <end position="202"/>
    </location>
</feature>
<feature type="transmembrane region" description="Helical" evidence="6">
    <location>
        <begin position="130"/>
        <end position="148"/>
    </location>
</feature>
<feature type="transmembrane region" description="Helical" evidence="6">
    <location>
        <begin position="311"/>
        <end position="333"/>
    </location>
</feature>
<dbReference type="AlphaFoldDB" id="A0A4Q5LM70"/>
<feature type="transmembrane region" description="Helical" evidence="6">
    <location>
        <begin position="53"/>
        <end position="70"/>
    </location>
</feature>
<evidence type="ECO:0000256" key="4">
    <source>
        <dbReference type="ARBA" id="ARBA00023136"/>
    </source>
</evidence>
<organism evidence="8 9">
    <name type="scientific">Mucilaginibacter terrigena</name>
    <dbReference type="NCBI Taxonomy" id="2492395"/>
    <lineage>
        <taxon>Bacteria</taxon>
        <taxon>Pseudomonadati</taxon>
        <taxon>Bacteroidota</taxon>
        <taxon>Sphingobacteriia</taxon>
        <taxon>Sphingobacteriales</taxon>
        <taxon>Sphingobacteriaceae</taxon>
        <taxon>Mucilaginibacter</taxon>
    </lineage>
</organism>
<dbReference type="Proteomes" id="UP000293331">
    <property type="component" value="Unassembled WGS sequence"/>
</dbReference>
<comment type="caution">
    <text evidence="8">The sequence shown here is derived from an EMBL/GenBank/DDBJ whole genome shotgun (WGS) entry which is preliminary data.</text>
</comment>
<feature type="transmembrane region" description="Helical" evidence="6">
    <location>
        <begin position="214"/>
        <end position="235"/>
    </location>
</feature>
<dbReference type="InterPro" id="IPR001902">
    <property type="entry name" value="SLC26A/SulP_fam"/>
</dbReference>
<dbReference type="GO" id="GO:0055085">
    <property type="term" value="P:transmembrane transport"/>
    <property type="evidence" value="ECO:0007669"/>
    <property type="project" value="InterPro"/>
</dbReference>
<feature type="domain" description="SLC26A/SulP transporter" evidence="7">
    <location>
        <begin position="24"/>
        <end position="398"/>
    </location>
</feature>
<evidence type="ECO:0000256" key="6">
    <source>
        <dbReference type="SAM" id="Phobius"/>
    </source>
</evidence>
<dbReference type="RefSeq" id="WP_129876719.1">
    <property type="nucleotide sequence ID" value="NZ_SEWG01000004.1"/>
</dbReference>
<dbReference type="OrthoDB" id="9769739at2"/>
<feature type="region of interest" description="Disordered" evidence="5">
    <location>
        <begin position="537"/>
        <end position="558"/>
    </location>
</feature>
<keyword evidence="4 6" id="KW-0472">Membrane</keyword>
<proteinExistence type="predicted"/>
<dbReference type="EMBL" id="SEWG01000004">
    <property type="protein sequence ID" value="RYU90062.1"/>
    <property type="molecule type" value="Genomic_DNA"/>
</dbReference>
<evidence type="ECO:0000313" key="9">
    <source>
        <dbReference type="Proteomes" id="UP000293331"/>
    </source>
</evidence>
<evidence type="ECO:0000256" key="2">
    <source>
        <dbReference type="ARBA" id="ARBA00022692"/>
    </source>
</evidence>
<dbReference type="InterPro" id="IPR011547">
    <property type="entry name" value="SLC26A/SulP_dom"/>
</dbReference>
<evidence type="ECO:0000256" key="5">
    <source>
        <dbReference type="SAM" id="MobiDB-lite"/>
    </source>
</evidence>
<reference evidence="8 9" key="1">
    <citation type="submission" date="2019-02" db="EMBL/GenBank/DDBJ databases">
        <title>Bacterial novel species Mucilaginibacter sp. 17JY9-4 isolated from soil.</title>
        <authorList>
            <person name="Jung H.-Y."/>
        </authorList>
    </citation>
    <scope>NUCLEOTIDE SEQUENCE [LARGE SCALE GENOMIC DNA]</scope>
    <source>
        <strain evidence="8 9">17JY9-4</strain>
    </source>
</reference>
<evidence type="ECO:0000256" key="1">
    <source>
        <dbReference type="ARBA" id="ARBA00004141"/>
    </source>
</evidence>
<feature type="transmembrane region" description="Helical" evidence="6">
    <location>
        <begin position="268"/>
        <end position="290"/>
    </location>
</feature>
<keyword evidence="3 6" id="KW-1133">Transmembrane helix</keyword>
<name>A0A4Q5LM70_9SPHI</name>
<evidence type="ECO:0000313" key="8">
    <source>
        <dbReference type="EMBL" id="RYU90062.1"/>
    </source>
</evidence>
<evidence type="ECO:0000256" key="3">
    <source>
        <dbReference type="ARBA" id="ARBA00022989"/>
    </source>
</evidence>
<dbReference type="Pfam" id="PF00916">
    <property type="entry name" value="Sulfate_transp"/>
    <property type="match status" value="1"/>
</dbReference>
<dbReference type="PANTHER" id="PTHR11814">
    <property type="entry name" value="SULFATE TRANSPORTER"/>
    <property type="match status" value="1"/>
</dbReference>
<keyword evidence="9" id="KW-1185">Reference proteome</keyword>
<feature type="transmembrane region" description="Helical" evidence="6">
    <location>
        <begin position="28"/>
        <end position="47"/>
    </location>
</feature>
<accession>A0A4Q5LM70</accession>
<feature type="transmembrane region" description="Helical" evidence="6">
    <location>
        <begin position="101"/>
        <end position="118"/>
    </location>
</feature>
<feature type="transmembrane region" description="Helical" evidence="6">
    <location>
        <begin position="370"/>
        <end position="387"/>
    </location>
</feature>
<sequence length="558" mass="59328">MQIKQGGVTAGDLNLRKYFLAKNLKKDIPAGLVVFLVALPLCLGIALASGAPLFSGILSGIIGGIVIGSLSGSQLSVAGPAAGLTVIVLNSIASLGSFESFLLAVMLAGAIQIILGLVKAGTIANYFPSSVIEGMLAAIGIILIMKQFPHAVGYDSDFEGDEGFSQADSNNTFSGIISALAKINYGAVIIAGVSLLLMIYWPKFKKLAIVPAPLLVVVAGVILATVFSGTGLALLDKQYVQIPLVNSAGEFFGLFKSPNFSGIGNKQVWITAATIAIVASLETLLSLEAVDKIDPIKRISPTNRELVAQGAGNLVSGMLGGLPMTAVIVRSSANVNAGARTKVSAVFHGFLLLICLLAIPSLLNKIPLSCLAAILLTVGYKLARISLFKHIWHKGLDQFVPFVVTIVAVIFTDLLIGVGIGMLIGVFYILRTNLRNPYFYTIAPNGEKNTIRIKLAEEVSFLNKAAIQITLTGLPKGSDVVIDGSQSRYIDPDVLEIIHNYKHNAYTKGIIVQLQDIKERYDIPPLKDLIYKPDTSTLREESVEASTAREDLEEAKEI</sequence>
<comment type="subcellular location">
    <subcellularLocation>
        <location evidence="1">Membrane</location>
        <topology evidence="1">Multi-pass membrane protein</topology>
    </subcellularLocation>
</comment>
<gene>
    <name evidence="8" type="ORF">EWM62_11005</name>
</gene>
<feature type="transmembrane region" description="Helical" evidence="6">
    <location>
        <begin position="77"/>
        <end position="95"/>
    </location>
</feature>
<protein>
    <submittedName>
        <fullName evidence="8">SulP family inorganic anion transporter</fullName>
    </submittedName>
</protein>
<feature type="transmembrane region" description="Helical" evidence="6">
    <location>
        <begin position="399"/>
        <end position="430"/>
    </location>
</feature>